<name>A0A1X6N0D3_9APHY</name>
<gene>
    <name evidence="1" type="ORF">POSPLADRAFT_1057679</name>
</gene>
<organism evidence="1 2">
    <name type="scientific">Postia placenta MAD-698-R-SB12</name>
    <dbReference type="NCBI Taxonomy" id="670580"/>
    <lineage>
        <taxon>Eukaryota</taxon>
        <taxon>Fungi</taxon>
        <taxon>Dikarya</taxon>
        <taxon>Basidiomycota</taxon>
        <taxon>Agaricomycotina</taxon>
        <taxon>Agaricomycetes</taxon>
        <taxon>Polyporales</taxon>
        <taxon>Adustoporiaceae</taxon>
        <taxon>Rhodonia</taxon>
    </lineage>
</organism>
<dbReference type="AlphaFoldDB" id="A0A1X6N0D3"/>
<accession>A0A1X6N0D3</accession>
<proteinExistence type="predicted"/>
<reference evidence="1 2" key="1">
    <citation type="submission" date="2017-04" db="EMBL/GenBank/DDBJ databases">
        <title>Genome Sequence of the Model Brown-Rot Fungus Postia placenta SB12.</title>
        <authorList>
            <consortium name="DOE Joint Genome Institute"/>
            <person name="Gaskell J."/>
            <person name="Kersten P."/>
            <person name="Larrondo L.F."/>
            <person name="Canessa P."/>
            <person name="Martinez D."/>
            <person name="Hibbett D."/>
            <person name="Schmoll M."/>
            <person name="Kubicek C.P."/>
            <person name="Martinez A.T."/>
            <person name="Yadav J."/>
            <person name="Master E."/>
            <person name="Magnuson J.K."/>
            <person name="James T."/>
            <person name="Yaver D."/>
            <person name="Berka R."/>
            <person name="Labutti K."/>
            <person name="Lipzen A."/>
            <person name="Aerts A."/>
            <person name="Barry K."/>
            <person name="Henrissat B."/>
            <person name="Blanchette R."/>
            <person name="Grigoriev I."/>
            <person name="Cullen D."/>
        </authorList>
    </citation>
    <scope>NUCLEOTIDE SEQUENCE [LARGE SCALE GENOMIC DNA]</scope>
    <source>
        <strain evidence="1 2">MAD-698-R-SB12</strain>
    </source>
</reference>
<dbReference type="EMBL" id="KZ110598">
    <property type="protein sequence ID" value="OSX61903.1"/>
    <property type="molecule type" value="Genomic_DNA"/>
</dbReference>
<dbReference type="RefSeq" id="XP_024338697.1">
    <property type="nucleotide sequence ID" value="XM_024480945.1"/>
</dbReference>
<dbReference type="GeneID" id="36325895"/>
<evidence type="ECO:0000313" key="1">
    <source>
        <dbReference type="EMBL" id="OSX61903.1"/>
    </source>
</evidence>
<dbReference type="Proteomes" id="UP000194127">
    <property type="component" value="Unassembled WGS sequence"/>
</dbReference>
<evidence type="ECO:0000313" key="2">
    <source>
        <dbReference type="Proteomes" id="UP000194127"/>
    </source>
</evidence>
<protein>
    <submittedName>
        <fullName evidence="1">Uncharacterized protein</fullName>
    </submittedName>
</protein>
<sequence length="201" mass="22920">MTIPECQPELSKSRKWWFGQHIFYCRAHVFVDVVPWIEVGPDKDCYLSHRRGGDFPQYLRNVIDLIASKIVDFEGEFLEMVTMRIVEPYQMGYNSALFRALLSEQLESSVMRGIPVNVECLNVFASRCRNDEVDNTFGATFQFNAGKPQASHLRREAAVIKPILLDPDIPAIKNAESGDSKEEPSKVIYRGKGYIVNRETG</sequence>
<keyword evidence="2" id="KW-1185">Reference proteome</keyword>